<gene>
    <name evidence="1" type="ORF">M513_00216</name>
    <name evidence="2" type="ORF">M514_00216</name>
</gene>
<dbReference type="AlphaFoldDB" id="A0A085NUE9"/>
<evidence type="ECO:0000313" key="1">
    <source>
        <dbReference type="EMBL" id="KFD59053.1"/>
    </source>
</evidence>
<evidence type="ECO:0000313" key="3">
    <source>
        <dbReference type="Proteomes" id="UP000030764"/>
    </source>
</evidence>
<reference evidence="2 3" key="1">
    <citation type="journal article" date="2014" name="Nat. Genet.">
        <title>Genome and transcriptome of the porcine whipworm Trichuris suis.</title>
        <authorList>
            <person name="Jex A.R."/>
            <person name="Nejsum P."/>
            <person name="Schwarz E.M."/>
            <person name="Hu L."/>
            <person name="Young N.D."/>
            <person name="Hall R.S."/>
            <person name="Korhonen P.K."/>
            <person name="Liao S."/>
            <person name="Thamsborg S."/>
            <person name="Xia J."/>
            <person name="Xu P."/>
            <person name="Wang S."/>
            <person name="Scheerlinck J.P."/>
            <person name="Hofmann A."/>
            <person name="Sternberg P.W."/>
            <person name="Wang J."/>
            <person name="Gasser R.B."/>
        </authorList>
    </citation>
    <scope>NUCLEOTIDE SEQUENCE [LARGE SCALE GENOMIC DNA]</scope>
    <source>
        <strain evidence="2">DCEP-RM93F</strain>
        <strain evidence="1">DCEP-RM93M</strain>
    </source>
</reference>
<dbReference type="EMBL" id="KL367475">
    <property type="protein sequence ID" value="KFD73095.1"/>
    <property type="molecule type" value="Genomic_DNA"/>
</dbReference>
<dbReference type="EMBL" id="KL363182">
    <property type="protein sequence ID" value="KFD59053.1"/>
    <property type="molecule type" value="Genomic_DNA"/>
</dbReference>
<name>A0A085NUE9_9BILA</name>
<dbReference type="Proteomes" id="UP000030758">
    <property type="component" value="Unassembled WGS sequence"/>
</dbReference>
<evidence type="ECO:0000313" key="2">
    <source>
        <dbReference type="EMBL" id="KFD73095.1"/>
    </source>
</evidence>
<dbReference type="Proteomes" id="UP000030764">
    <property type="component" value="Unassembled WGS sequence"/>
</dbReference>
<proteinExistence type="predicted"/>
<sequence length="69" mass="7695">MPAVFTITNFYGSILRGRLQLKSGRHKFRSCRIDLVNVNSFPLLPYLLVINKLFNEKAGSAGTSSVHLS</sequence>
<keyword evidence="3" id="KW-1185">Reference proteome</keyword>
<organism evidence="2">
    <name type="scientific">Trichuris suis</name>
    <name type="common">pig whipworm</name>
    <dbReference type="NCBI Taxonomy" id="68888"/>
    <lineage>
        <taxon>Eukaryota</taxon>
        <taxon>Metazoa</taxon>
        <taxon>Ecdysozoa</taxon>
        <taxon>Nematoda</taxon>
        <taxon>Enoplea</taxon>
        <taxon>Dorylaimia</taxon>
        <taxon>Trichinellida</taxon>
        <taxon>Trichuridae</taxon>
        <taxon>Trichuris</taxon>
    </lineage>
</organism>
<accession>A0A085NUE9</accession>
<protein>
    <submittedName>
        <fullName evidence="2">Uncharacterized protein</fullName>
    </submittedName>
</protein>